<evidence type="ECO:0000313" key="12">
    <source>
        <dbReference type="Proteomes" id="UP001207337"/>
    </source>
</evidence>
<comment type="catalytic activity">
    <reaction evidence="9">
        <text>N-terminal S-1,2-diacyl-sn-glyceryl-L-cysteinyl-[lipoprotein] + a glycerophospholipid = N-acyl-S-1,2-diacyl-sn-glyceryl-L-cysteinyl-[lipoprotein] + a 2-acyl-sn-glycero-3-phospholipid + H(+)</text>
        <dbReference type="Rhea" id="RHEA:48228"/>
        <dbReference type="Rhea" id="RHEA-COMP:14681"/>
        <dbReference type="Rhea" id="RHEA-COMP:14684"/>
        <dbReference type="ChEBI" id="CHEBI:15378"/>
        <dbReference type="ChEBI" id="CHEBI:136912"/>
        <dbReference type="ChEBI" id="CHEBI:140656"/>
        <dbReference type="ChEBI" id="CHEBI:140657"/>
        <dbReference type="ChEBI" id="CHEBI:140660"/>
        <dbReference type="EC" id="2.3.1.269"/>
    </reaction>
</comment>
<evidence type="ECO:0000256" key="6">
    <source>
        <dbReference type="ARBA" id="ARBA00022989"/>
    </source>
</evidence>
<sequence length="524" mass="59096">MDFIQKLWNSKGWLSITAGILLGLSYPPVPLPFLTIPAFILIFRIVDLSASAREAAYYTYPAFLVWNIIGTYWLTMATMAGGIAAILANAAVMTLPVMLQYYFQKSSMSSGLIALFQTACWISFEFLHHHWDLAWPWLSVGNAWSNVPELVQYISLTGYLGISFWIVLTSALAYQAFRAEERPILAGASLLFFPLVSVIMLGFSSAEKPKALQEVVVVQPNFDSYEPNGGFDNAAEATNHLIQLSDSLYTPNTELIAWPENAIQSNITNRDSFGDPTGQTKRRLLEKVREWDATLIAGATYYEFYSPDNAPTLPYYDRNSRPYLPFNAALAFSPNQLDIYRKYNLVPIVERIPFVHFLDAIDLFGWVNWNQIQGYGKGQENDQFFVGSTQTPALICYDSVFPSWVKSFVQEGAGYLTIITNDGWWGNTSGHSQHFAYARLRAIEFNRWVVRSANNGISGIIAPDGSVEVRTPYWETTAFRYDVPVLTSQTFYARYGDWLPIGMLLLAFGGIGYIFIKNKNNRKS</sequence>
<comment type="caution">
    <text evidence="11">The sequence shown here is derived from an EMBL/GenBank/DDBJ whole genome shotgun (WGS) entry which is preliminary data.</text>
</comment>
<evidence type="ECO:0000313" key="11">
    <source>
        <dbReference type="EMBL" id="MCW9711559.1"/>
    </source>
</evidence>
<evidence type="ECO:0000256" key="8">
    <source>
        <dbReference type="ARBA" id="ARBA00023315"/>
    </source>
</evidence>
<feature type="transmembrane region" description="Helical" evidence="9">
    <location>
        <begin position="55"/>
        <end position="74"/>
    </location>
</feature>
<evidence type="ECO:0000259" key="10">
    <source>
        <dbReference type="PROSITE" id="PS50263"/>
    </source>
</evidence>
<dbReference type="PROSITE" id="PS50263">
    <property type="entry name" value="CN_HYDROLASE"/>
    <property type="match status" value="1"/>
</dbReference>
<keyword evidence="5 9" id="KW-0812">Transmembrane</keyword>
<keyword evidence="8 9" id="KW-0012">Acyltransferase</keyword>
<keyword evidence="6 9" id="KW-1133">Transmembrane helix</keyword>
<protein>
    <recommendedName>
        <fullName evidence="9">Apolipoprotein N-acyltransferase</fullName>
        <shortName evidence="9">ALP N-acyltransferase</shortName>
        <ecNumber evidence="9">2.3.1.269</ecNumber>
    </recommendedName>
</protein>
<accession>A0ABT3PUM6</accession>
<dbReference type="Proteomes" id="UP001207337">
    <property type="component" value="Unassembled WGS sequence"/>
</dbReference>
<dbReference type="PANTHER" id="PTHR38686">
    <property type="entry name" value="APOLIPOPROTEIN N-ACYLTRANSFERASE"/>
    <property type="match status" value="1"/>
</dbReference>
<reference evidence="11 12" key="1">
    <citation type="submission" date="2021-11" db="EMBL/GenBank/DDBJ databases">
        <title>Aliifidinibius sp. nov., a new bacterium isolated from saline soil.</title>
        <authorList>
            <person name="Galisteo C."/>
            <person name="De La Haba R."/>
            <person name="Sanchez-Porro C."/>
            <person name="Ventosa A."/>
        </authorList>
    </citation>
    <scope>NUCLEOTIDE SEQUENCE [LARGE SCALE GENOMIC DNA]</scope>
    <source>
        <strain evidence="11 12">KACC 190600</strain>
    </source>
</reference>
<comment type="pathway">
    <text evidence="9">Protein modification; lipoprotein biosynthesis (N-acyl transfer).</text>
</comment>
<feature type="transmembrane region" description="Helical" evidence="9">
    <location>
        <begin position="498"/>
        <end position="516"/>
    </location>
</feature>
<keyword evidence="4 9" id="KW-0808">Transferase</keyword>
<evidence type="ECO:0000256" key="7">
    <source>
        <dbReference type="ARBA" id="ARBA00023136"/>
    </source>
</evidence>
<organism evidence="11 12">
    <name type="scientific">Fodinibius salicampi</name>
    <dbReference type="NCBI Taxonomy" id="1920655"/>
    <lineage>
        <taxon>Bacteria</taxon>
        <taxon>Pseudomonadati</taxon>
        <taxon>Balneolota</taxon>
        <taxon>Balneolia</taxon>
        <taxon>Balneolales</taxon>
        <taxon>Balneolaceae</taxon>
        <taxon>Fodinibius</taxon>
    </lineage>
</organism>
<feature type="transmembrane region" description="Helical" evidence="9">
    <location>
        <begin position="20"/>
        <end position="43"/>
    </location>
</feature>
<feature type="transmembrane region" description="Helical" evidence="9">
    <location>
        <begin position="184"/>
        <end position="203"/>
    </location>
</feature>
<evidence type="ECO:0000256" key="3">
    <source>
        <dbReference type="ARBA" id="ARBA00022475"/>
    </source>
</evidence>
<proteinExistence type="inferred from homology"/>
<evidence type="ECO:0000256" key="4">
    <source>
        <dbReference type="ARBA" id="ARBA00022679"/>
    </source>
</evidence>
<dbReference type="InterPro" id="IPR003010">
    <property type="entry name" value="C-N_Hydrolase"/>
</dbReference>
<dbReference type="InterPro" id="IPR036526">
    <property type="entry name" value="C-N_Hydrolase_sf"/>
</dbReference>
<feature type="domain" description="CN hydrolase" evidence="10">
    <location>
        <begin position="213"/>
        <end position="485"/>
    </location>
</feature>
<dbReference type="Pfam" id="PF00795">
    <property type="entry name" value="CN_hydrolase"/>
    <property type="match status" value="1"/>
</dbReference>
<dbReference type="SUPFAM" id="SSF56317">
    <property type="entry name" value="Carbon-nitrogen hydrolase"/>
    <property type="match status" value="1"/>
</dbReference>
<feature type="transmembrane region" description="Helical" evidence="9">
    <location>
        <begin position="151"/>
        <end position="172"/>
    </location>
</feature>
<feature type="transmembrane region" description="Helical" evidence="9">
    <location>
        <begin position="111"/>
        <end position="131"/>
    </location>
</feature>
<dbReference type="Gene3D" id="3.60.110.10">
    <property type="entry name" value="Carbon-nitrogen hydrolase"/>
    <property type="match status" value="1"/>
</dbReference>
<evidence type="ECO:0000256" key="9">
    <source>
        <dbReference type="HAMAP-Rule" id="MF_01148"/>
    </source>
</evidence>
<name>A0ABT3PUM6_9BACT</name>
<comment type="function">
    <text evidence="9">Catalyzes the phospholipid dependent N-acylation of the N-terminal cysteine of apolipoprotein, the last step in lipoprotein maturation.</text>
</comment>
<dbReference type="EC" id="2.3.1.269" evidence="9"/>
<feature type="transmembrane region" description="Helical" evidence="9">
    <location>
        <begin position="80"/>
        <end position="99"/>
    </location>
</feature>
<dbReference type="Pfam" id="PF20154">
    <property type="entry name" value="LNT_N"/>
    <property type="match status" value="1"/>
</dbReference>
<keyword evidence="3 9" id="KW-1003">Cell membrane</keyword>
<dbReference type="RefSeq" id="WP_265786876.1">
    <property type="nucleotide sequence ID" value="NZ_BAABRS010000001.1"/>
</dbReference>
<dbReference type="PANTHER" id="PTHR38686:SF1">
    <property type="entry name" value="APOLIPOPROTEIN N-ACYLTRANSFERASE"/>
    <property type="match status" value="1"/>
</dbReference>
<keyword evidence="12" id="KW-1185">Reference proteome</keyword>
<evidence type="ECO:0000256" key="1">
    <source>
        <dbReference type="ARBA" id="ARBA00004651"/>
    </source>
</evidence>
<dbReference type="NCBIfam" id="TIGR00546">
    <property type="entry name" value="lnt"/>
    <property type="match status" value="1"/>
</dbReference>
<dbReference type="InterPro" id="IPR004563">
    <property type="entry name" value="Apolipo_AcylTrfase"/>
</dbReference>
<evidence type="ECO:0000256" key="2">
    <source>
        <dbReference type="ARBA" id="ARBA00010065"/>
    </source>
</evidence>
<dbReference type="HAMAP" id="MF_01148">
    <property type="entry name" value="Lnt"/>
    <property type="match status" value="1"/>
</dbReference>
<evidence type="ECO:0000256" key="5">
    <source>
        <dbReference type="ARBA" id="ARBA00022692"/>
    </source>
</evidence>
<dbReference type="CDD" id="cd07571">
    <property type="entry name" value="ALP_N-acyl_transferase"/>
    <property type="match status" value="1"/>
</dbReference>
<dbReference type="InterPro" id="IPR045378">
    <property type="entry name" value="LNT_N"/>
</dbReference>
<dbReference type="EMBL" id="JAJNDC010000001">
    <property type="protein sequence ID" value="MCW9711559.1"/>
    <property type="molecule type" value="Genomic_DNA"/>
</dbReference>
<comment type="subcellular location">
    <subcellularLocation>
        <location evidence="1 9">Cell membrane</location>
        <topology evidence="1 9">Multi-pass membrane protein</topology>
    </subcellularLocation>
</comment>
<gene>
    <name evidence="9 11" type="primary">lnt</name>
    <name evidence="11" type="ORF">LQ318_01465</name>
</gene>
<comment type="similarity">
    <text evidence="2 9">Belongs to the CN hydrolase family. Apolipoprotein N-acyltransferase subfamily.</text>
</comment>
<keyword evidence="7 9" id="KW-0472">Membrane</keyword>